<accession>A0A8R7JVE5</accession>
<keyword evidence="1" id="KW-0732">Signal</keyword>
<reference evidence="3" key="1">
    <citation type="journal article" date="2013" name="Nature">
        <title>Draft genome of the wheat A-genome progenitor Triticum urartu.</title>
        <authorList>
            <person name="Ling H.Q."/>
            <person name="Zhao S."/>
            <person name="Liu D."/>
            <person name="Wang J."/>
            <person name="Sun H."/>
            <person name="Zhang C."/>
            <person name="Fan H."/>
            <person name="Li D."/>
            <person name="Dong L."/>
            <person name="Tao Y."/>
            <person name="Gao C."/>
            <person name="Wu H."/>
            <person name="Li Y."/>
            <person name="Cui Y."/>
            <person name="Guo X."/>
            <person name="Zheng S."/>
            <person name="Wang B."/>
            <person name="Yu K."/>
            <person name="Liang Q."/>
            <person name="Yang W."/>
            <person name="Lou X."/>
            <person name="Chen J."/>
            <person name="Feng M."/>
            <person name="Jian J."/>
            <person name="Zhang X."/>
            <person name="Luo G."/>
            <person name="Jiang Y."/>
            <person name="Liu J."/>
            <person name="Wang Z."/>
            <person name="Sha Y."/>
            <person name="Zhang B."/>
            <person name="Wu H."/>
            <person name="Tang D."/>
            <person name="Shen Q."/>
            <person name="Xue P."/>
            <person name="Zou S."/>
            <person name="Wang X."/>
            <person name="Liu X."/>
            <person name="Wang F."/>
            <person name="Yang Y."/>
            <person name="An X."/>
            <person name="Dong Z."/>
            <person name="Zhang K."/>
            <person name="Zhang X."/>
            <person name="Luo M.C."/>
            <person name="Dvorak J."/>
            <person name="Tong Y."/>
            <person name="Wang J."/>
            <person name="Yang H."/>
            <person name="Li Z."/>
            <person name="Wang D."/>
            <person name="Zhang A."/>
            <person name="Wang J."/>
        </authorList>
    </citation>
    <scope>NUCLEOTIDE SEQUENCE</scope>
    <source>
        <strain evidence="3">cv. G1812</strain>
    </source>
</reference>
<evidence type="ECO:0000313" key="3">
    <source>
        <dbReference type="Proteomes" id="UP000015106"/>
    </source>
</evidence>
<feature type="chain" id="PRO_5035777866" evidence="1">
    <location>
        <begin position="19"/>
        <end position="49"/>
    </location>
</feature>
<organism evidence="2 3">
    <name type="scientific">Triticum urartu</name>
    <name type="common">Red wild einkorn</name>
    <name type="synonym">Crithodium urartu</name>
    <dbReference type="NCBI Taxonomy" id="4572"/>
    <lineage>
        <taxon>Eukaryota</taxon>
        <taxon>Viridiplantae</taxon>
        <taxon>Streptophyta</taxon>
        <taxon>Embryophyta</taxon>
        <taxon>Tracheophyta</taxon>
        <taxon>Spermatophyta</taxon>
        <taxon>Magnoliopsida</taxon>
        <taxon>Liliopsida</taxon>
        <taxon>Poales</taxon>
        <taxon>Poaceae</taxon>
        <taxon>BOP clade</taxon>
        <taxon>Pooideae</taxon>
        <taxon>Triticodae</taxon>
        <taxon>Triticeae</taxon>
        <taxon>Triticinae</taxon>
        <taxon>Triticum</taxon>
    </lineage>
</organism>
<dbReference type="Gramene" id="TuG1812G0100000164.01.T02">
    <property type="protein sequence ID" value="TuG1812G0100000164.01.T02"/>
    <property type="gene ID" value="TuG1812G0100000164.01"/>
</dbReference>
<protein>
    <submittedName>
        <fullName evidence="2">Uncharacterized protein</fullName>
    </submittedName>
</protein>
<dbReference type="Proteomes" id="UP000015106">
    <property type="component" value="Chromosome 1"/>
</dbReference>
<keyword evidence="3" id="KW-1185">Reference proteome</keyword>
<feature type="signal peptide" evidence="1">
    <location>
        <begin position="1"/>
        <end position="18"/>
    </location>
</feature>
<dbReference type="EnsemblPlants" id="TuG1812G0100000164.01.T02">
    <property type="protein sequence ID" value="TuG1812G0100000164.01.T02"/>
    <property type="gene ID" value="TuG1812G0100000164.01"/>
</dbReference>
<dbReference type="AlphaFoldDB" id="A0A8R7JVE5"/>
<reference evidence="2" key="3">
    <citation type="submission" date="2022-06" db="UniProtKB">
        <authorList>
            <consortium name="EnsemblPlants"/>
        </authorList>
    </citation>
    <scope>IDENTIFICATION</scope>
</reference>
<reference evidence="2" key="2">
    <citation type="submission" date="2018-03" db="EMBL/GenBank/DDBJ databases">
        <title>The Triticum urartu genome reveals the dynamic nature of wheat genome evolution.</title>
        <authorList>
            <person name="Ling H."/>
            <person name="Ma B."/>
            <person name="Shi X."/>
            <person name="Liu H."/>
            <person name="Dong L."/>
            <person name="Sun H."/>
            <person name="Cao Y."/>
            <person name="Gao Q."/>
            <person name="Zheng S."/>
            <person name="Li Y."/>
            <person name="Yu Y."/>
            <person name="Du H."/>
            <person name="Qi M."/>
            <person name="Li Y."/>
            <person name="Yu H."/>
            <person name="Cui Y."/>
            <person name="Wang N."/>
            <person name="Chen C."/>
            <person name="Wu H."/>
            <person name="Zhao Y."/>
            <person name="Zhang J."/>
            <person name="Li Y."/>
            <person name="Zhou W."/>
            <person name="Zhang B."/>
            <person name="Hu W."/>
            <person name="Eijk M."/>
            <person name="Tang J."/>
            <person name="Witsenboer H."/>
            <person name="Zhao S."/>
            <person name="Li Z."/>
            <person name="Zhang A."/>
            <person name="Wang D."/>
            <person name="Liang C."/>
        </authorList>
    </citation>
    <scope>NUCLEOTIDE SEQUENCE [LARGE SCALE GENOMIC DNA]</scope>
    <source>
        <strain evidence="2">cv. G1812</strain>
    </source>
</reference>
<sequence length="49" mass="5519">MNILATLLLSDSPPFLAAEPLPPSCPDWLSPWLWRQGHRILHPDACKTI</sequence>
<proteinExistence type="predicted"/>
<evidence type="ECO:0000256" key="1">
    <source>
        <dbReference type="SAM" id="SignalP"/>
    </source>
</evidence>
<evidence type="ECO:0000313" key="2">
    <source>
        <dbReference type="EnsemblPlants" id="TuG1812G0100000164.01.T02"/>
    </source>
</evidence>
<name>A0A8R7JVE5_TRIUA</name>